<dbReference type="EMBL" id="VCEJ01000004">
    <property type="protein sequence ID" value="TLV00488.1"/>
    <property type="molecule type" value="Genomic_DNA"/>
</dbReference>
<comment type="caution">
    <text evidence="1">The sequence shown here is derived from an EMBL/GenBank/DDBJ whole genome shotgun (WGS) entry which is preliminary data.</text>
</comment>
<dbReference type="OrthoDB" id="965554at2"/>
<evidence type="ECO:0000313" key="1">
    <source>
        <dbReference type="EMBL" id="TLV00488.1"/>
    </source>
</evidence>
<gene>
    <name evidence="1" type="ORF">FEN17_13450</name>
</gene>
<accession>A0A5R9KWH3</accession>
<dbReference type="AlphaFoldDB" id="A0A5R9KWH3"/>
<reference evidence="1 2" key="1">
    <citation type="submission" date="2019-05" db="EMBL/GenBank/DDBJ databases">
        <authorList>
            <person name="Qu J.-H."/>
        </authorList>
    </citation>
    <scope>NUCLEOTIDE SEQUENCE [LARGE SCALE GENOMIC DNA]</scope>
    <source>
        <strain evidence="1 2">T17</strain>
    </source>
</reference>
<evidence type="ECO:0000313" key="2">
    <source>
        <dbReference type="Proteomes" id="UP000306402"/>
    </source>
</evidence>
<sequence>MQAEQNQNDRQSAAEALLVNYINRDVDLIEVERMHNDMVLHYFRPADGWNPSYEHKLEAFYNAEIVTRLLRELSAFGKKG</sequence>
<protein>
    <submittedName>
        <fullName evidence="1">Uncharacterized protein</fullName>
    </submittedName>
</protein>
<dbReference type="RefSeq" id="WP_138365868.1">
    <property type="nucleotide sequence ID" value="NZ_VCEJ01000004.1"/>
</dbReference>
<name>A0A5R9KWH3_9BACT</name>
<organism evidence="1 2">
    <name type="scientific">Dyadobacter luticola</name>
    <dbReference type="NCBI Taxonomy" id="1979387"/>
    <lineage>
        <taxon>Bacteria</taxon>
        <taxon>Pseudomonadati</taxon>
        <taxon>Bacteroidota</taxon>
        <taxon>Cytophagia</taxon>
        <taxon>Cytophagales</taxon>
        <taxon>Spirosomataceae</taxon>
        <taxon>Dyadobacter</taxon>
    </lineage>
</organism>
<dbReference type="Proteomes" id="UP000306402">
    <property type="component" value="Unassembled WGS sequence"/>
</dbReference>
<proteinExistence type="predicted"/>
<keyword evidence="2" id="KW-1185">Reference proteome</keyword>